<feature type="binding site" evidence="9">
    <location>
        <position position="42"/>
    </location>
    <ligand>
        <name>substrate</name>
    </ligand>
</feature>
<dbReference type="InterPro" id="IPR004821">
    <property type="entry name" value="Cyt_trans-like"/>
</dbReference>
<dbReference type="GO" id="GO:0015937">
    <property type="term" value="P:coenzyme A biosynthetic process"/>
    <property type="evidence" value="ECO:0007669"/>
    <property type="project" value="UniProtKB-UniRule"/>
</dbReference>
<comment type="subcellular location">
    <subcellularLocation>
        <location evidence="9">Cytoplasm</location>
    </subcellularLocation>
</comment>
<comment type="cofactor">
    <cofactor evidence="9">
        <name>Mg(2+)</name>
        <dbReference type="ChEBI" id="CHEBI:18420"/>
    </cofactor>
</comment>
<feature type="binding site" evidence="9">
    <location>
        <position position="99"/>
    </location>
    <ligand>
        <name>ATP</name>
        <dbReference type="ChEBI" id="CHEBI:30616"/>
    </ligand>
</feature>
<evidence type="ECO:0000256" key="8">
    <source>
        <dbReference type="ARBA" id="ARBA00029346"/>
    </source>
</evidence>
<keyword evidence="7 9" id="KW-0173">Coenzyme A biosynthesis</keyword>
<evidence type="ECO:0000256" key="3">
    <source>
        <dbReference type="ARBA" id="ARBA00022695"/>
    </source>
</evidence>
<feature type="binding site" evidence="9">
    <location>
        <begin position="89"/>
        <end position="91"/>
    </location>
    <ligand>
        <name>ATP</name>
        <dbReference type="ChEBI" id="CHEBI:30616"/>
    </ligand>
</feature>
<dbReference type="Proteomes" id="UP000255283">
    <property type="component" value="Unassembled WGS sequence"/>
</dbReference>
<evidence type="ECO:0000256" key="7">
    <source>
        <dbReference type="ARBA" id="ARBA00022993"/>
    </source>
</evidence>
<dbReference type="RefSeq" id="WP_115153802.1">
    <property type="nucleotide sequence ID" value="NZ_UGTJ01000001.1"/>
</dbReference>
<dbReference type="EMBL" id="UGTJ01000001">
    <property type="protein sequence ID" value="SUB80338.1"/>
    <property type="molecule type" value="Genomic_DNA"/>
</dbReference>
<dbReference type="PANTHER" id="PTHR21342">
    <property type="entry name" value="PHOSPHOPANTETHEINE ADENYLYLTRANSFERASE"/>
    <property type="match status" value="1"/>
</dbReference>
<evidence type="ECO:0000313" key="11">
    <source>
        <dbReference type="EMBL" id="SUB80338.1"/>
    </source>
</evidence>
<evidence type="ECO:0000313" key="12">
    <source>
        <dbReference type="Proteomes" id="UP000255283"/>
    </source>
</evidence>
<evidence type="ECO:0000256" key="4">
    <source>
        <dbReference type="ARBA" id="ARBA00022741"/>
    </source>
</evidence>
<evidence type="ECO:0000256" key="9">
    <source>
        <dbReference type="HAMAP-Rule" id="MF_00151"/>
    </source>
</evidence>
<keyword evidence="6 9" id="KW-0460">Magnesium</keyword>
<dbReference type="PRINTS" id="PR01020">
    <property type="entry name" value="LPSBIOSNTHSS"/>
</dbReference>
<evidence type="ECO:0000256" key="5">
    <source>
        <dbReference type="ARBA" id="ARBA00022840"/>
    </source>
</evidence>
<dbReference type="EC" id="2.7.7.3" evidence="9"/>
<comment type="subunit">
    <text evidence="9">Homohexamer.</text>
</comment>
<protein>
    <recommendedName>
        <fullName evidence="9">Phosphopantetheine adenylyltransferase</fullName>
        <ecNumber evidence="9">2.7.7.3</ecNumber>
    </recommendedName>
    <alternativeName>
        <fullName evidence="9">Dephospho-CoA pyrophosphorylase</fullName>
    </alternativeName>
    <alternativeName>
        <fullName evidence="9">Pantetheine-phosphate adenylyltransferase</fullName>
        <shortName evidence="9">PPAT</shortName>
    </alternativeName>
</protein>
<comment type="function">
    <text evidence="9">Reversibly transfers an adenylyl group from ATP to 4'-phosphopantetheine, yielding dephospho-CoA (dPCoA) and pyrophosphate.</text>
</comment>
<keyword evidence="4 9" id="KW-0547">Nucleotide-binding</keyword>
<name>A0AAQ1ZIR3_9BACT</name>
<dbReference type="Gene3D" id="3.40.50.620">
    <property type="entry name" value="HUPs"/>
    <property type="match status" value="1"/>
</dbReference>
<sequence>MMKTGLFTGTFDPFTIGHRSIVDRALPLFDRLVIGVAVSKLKHTESDVAQRVRAIANLYAGDGRVKVVAYSDLTIDLAHREAATFIVRGVRSAKDFEYERDQADINRRLGGVETLLLFSEPHLACVSSSLVRELEFFGHDVSEFLPEAGNNKEIGNKE</sequence>
<keyword evidence="1 9" id="KW-0963">Cytoplasm</keyword>
<dbReference type="NCBIfam" id="TIGR00125">
    <property type="entry name" value="cyt_tran_rel"/>
    <property type="match status" value="1"/>
</dbReference>
<evidence type="ECO:0000256" key="1">
    <source>
        <dbReference type="ARBA" id="ARBA00022490"/>
    </source>
</evidence>
<evidence type="ECO:0000256" key="6">
    <source>
        <dbReference type="ARBA" id="ARBA00022842"/>
    </source>
</evidence>
<keyword evidence="5 9" id="KW-0067">ATP-binding</keyword>
<dbReference type="GO" id="GO:0004595">
    <property type="term" value="F:pantetheine-phosphate adenylyltransferase activity"/>
    <property type="evidence" value="ECO:0007669"/>
    <property type="project" value="UniProtKB-UniRule"/>
</dbReference>
<dbReference type="HAMAP" id="MF_00151">
    <property type="entry name" value="PPAT_bact"/>
    <property type="match status" value="1"/>
</dbReference>
<feature type="binding site" evidence="9">
    <location>
        <begin position="123"/>
        <end position="129"/>
    </location>
    <ligand>
        <name>ATP</name>
        <dbReference type="ChEBI" id="CHEBI:30616"/>
    </ligand>
</feature>
<feature type="binding site" evidence="9">
    <location>
        <position position="74"/>
    </location>
    <ligand>
        <name>substrate</name>
    </ligand>
</feature>
<proteinExistence type="inferred from homology"/>
<keyword evidence="2 9" id="KW-0808">Transferase</keyword>
<dbReference type="NCBIfam" id="TIGR01510">
    <property type="entry name" value="coaD_prev_kdtB"/>
    <property type="match status" value="1"/>
</dbReference>
<dbReference type="GO" id="GO:0005737">
    <property type="term" value="C:cytoplasm"/>
    <property type="evidence" value="ECO:0007669"/>
    <property type="project" value="UniProtKB-SubCell"/>
</dbReference>
<dbReference type="SUPFAM" id="SSF52374">
    <property type="entry name" value="Nucleotidylyl transferase"/>
    <property type="match status" value="1"/>
</dbReference>
<gene>
    <name evidence="9 11" type="primary">coaD</name>
    <name evidence="11" type="ORF">NCTC13063_01621</name>
</gene>
<feature type="binding site" evidence="9">
    <location>
        <position position="88"/>
    </location>
    <ligand>
        <name>substrate</name>
    </ligand>
</feature>
<organism evidence="11 12">
    <name type="scientific">Segatella buccae</name>
    <dbReference type="NCBI Taxonomy" id="28126"/>
    <lineage>
        <taxon>Bacteria</taxon>
        <taxon>Pseudomonadati</taxon>
        <taxon>Bacteroidota</taxon>
        <taxon>Bacteroidia</taxon>
        <taxon>Bacteroidales</taxon>
        <taxon>Prevotellaceae</taxon>
        <taxon>Segatella</taxon>
    </lineage>
</organism>
<comment type="caution">
    <text evidence="11">The sequence shown here is derived from an EMBL/GenBank/DDBJ whole genome shotgun (WGS) entry which is preliminary data.</text>
</comment>
<evidence type="ECO:0000256" key="2">
    <source>
        <dbReference type="ARBA" id="ARBA00022679"/>
    </source>
</evidence>
<feature type="domain" description="Cytidyltransferase-like" evidence="10">
    <location>
        <begin position="6"/>
        <end position="133"/>
    </location>
</feature>
<dbReference type="InterPro" id="IPR001980">
    <property type="entry name" value="PPAT"/>
</dbReference>
<reference evidence="11 12" key="1">
    <citation type="submission" date="2018-06" db="EMBL/GenBank/DDBJ databases">
        <authorList>
            <consortium name="Pathogen Informatics"/>
            <person name="Doyle S."/>
        </authorList>
    </citation>
    <scope>NUCLEOTIDE SEQUENCE [LARGE SCALE GENOMIC DNA]</scope>
    <source>
        <strain evidence="11 12">NCTC13063</strain>
    </source>
</reference>
<dbReference type="Pfam" id="PF01467">
    <property type="entry name" value="CTP_transf_like"/>
    <property type="match status" value="1"/>
</dbReference>
<comment type="catalytic activity">
    <reaction evidence="8 9">
        <text>(R)-4'-phosphopantetheine + ATP + H(+) = 3'-dephospho-CoA + diphosphate</text>
        <dbReference type="Rhea" id="RHEA:19801"/>
        <dbReference type="ChEBI" id="CHEBI:15378"/>
        <dbReference type="ChEBI" id="CHEBI:30616"/>
        <dbReference type="ChEBI" id="CHEBI:33019"/>
        <dbReference type="ChEBI" id="CHEBI:57328"/>
        <dbReference type="ChEBI" id="CHEBI:61723"/>
        <dbReference type="EC" id="2.7.7.3"/>
    </reaction>
</comment>
<comment type="similarity">
    <text evidence="9">Belongs to the bacterial CoaD family.</text>
</comment>
<feature type="binding site" evidence="9">
    <location>
        <position position="18"/>
    </location>
    <ligand>
        <name>ATP</name>
        <dbReference type="ChEBI" id="CHEBI:30616"/>
    </ligand>
</feature>
<feature type="binding site" evidence="9">
    <location>
        <begin position="10"/>
        <end position="11"/>
    </location>
    <ligand>
        <name>ATP</name>
        <dbReference type="ChEBI" id="CHEBI:30616"/>
    </ligand>
</feature>
<accession>A0AAQ1ZIR3</accession>
<feature type="site" description="Transition state stabilizer" evidence="9">
    <location>
        <position position="18"/>
    </location>
</feature>
<feature type="binding site" evidence="9">
    <location>
        <position position="10"/>
    </location>
    <ligand>
        <name>substrate</name>
    </ligand>
</feature>
<comment type="pathway">
    <text evidence="9">Cofactor biosynthesis; coenzyme A biosynthesis; CoA from (R)-pantothenate: step 4/5.</text>
</comment>
<dbReference type="InterPro" id="IPR014729">
    <property type="entry name" value="Rossmann-like_a/b/a_fold"/>
</dbReference>
<evidence type="ECO:0000259" key="10">
    <source>
        <dbReference type="Pfam" id="PF01467"/>
    </source>
</evidence>
<keyword evidence="3 9" id="KW-0548">Nucleotidyltransferase</keyword>
<dbReference type="AlphaFoldDB" id="A0AAQ1ZIR3"/>
<dbReference type="PANTHER" id="PTHR21342:SF1">
    <property type="entry name" value="PHOSPHOPANTETHEINE ADENYLYLTRANSFERASE"/>
    <property type="match status" value="1"/>
</dbReference>
<dbReference type="GO" id="GO:0005524">
    <property type="term" value="F:ATP binding"/>
    <property type="evidence" value="ECO:0007669"/>
    <property type="project" value="UniProtKB-KW"/>
</dbReference>